<reference evidence="3 4" key="1">
    <citation type="submission" date="2022-04" db="EMBL/GenBank/DDBJ databases">
        <title>Spirosoma sp. strain RP8 genome sequencing and assembly.</title>
        <authorList>
            <person name="Jung Y."/>
        </authorList>
    </citation>
    <scope>NUCLEOTIDE SEQUENCE [LARGE SCALE GENOMIC DNA]</scope>
    <source>
        <strain evidence="3 4">RP8</strain>
    </source>
</reference>
<accession>A0ABT0HUG0</accession>
<dbReference type="Pfam" id="PF00723">
    <property type="entry name" value="Glyco_hydro_15"/>
    <property type="match status" value="1"/>
</dbReference>
<keyword evidence="3" id="KW-0378">Hydrolase</keyword>
<keyword evidence="4" id="KW-1185">Reference proteome</keyword>
<proteinExistence type="predicted"/>
<dbReference type="Proteomes" id="UP001202180">
    <property type="component" value="Unassembled WGS sequence"/>
</dbReference>
<dbReference type="Pfam" id="PF19291">
    <property type="entry name" value="TREH_N"/>
    <property type="match status" value="1"/>
</dbReference>
<dbReference type="Gene3D" id="1.50.10.10">
    <property type="match status" value="1"/>
</dbReference>
<dbReference type="InterPro" id="IPR045582">
    <property type="entry name" value="Trehalase-like_N"/>
</dbReference>
<evidence type="ECO:0000313" key="3">
    <source>
        <dbReference type="EMBL" id="MCK8495155.1"/>
    </source>
</evidence>
<evidence type="ECO:0000259" key="2">
    <source>
        <dbReference type="Pfam" id="PF19291"/>
    </source>
</evidence>
<gene>
    <name evidence="3" type="ORF">M0L20_25005</name>
</gene>
<comment type="caution">
    <text evidence="3">The sequence shown here is derived from an EMBL/GenBank/DDBJ whole genome shotgun (WGS) entry which is preliminary data.</text>
</comment>
<sequence length="582" mass="65425">MIRQPQINDLALISDRQTGALLDKQGTISWFCPTRFDAEAVFSLLLDQQKGGFWLVEAEDKQFVSRAYHERSSVLTTQYTVAGQPFSITDWMPIDFAFTGICRQFSNATGEITNRIRLKPDYGLRDCIPVLADDSLSVNFPSVSLCLYTSHPSTLEENELVFRIPANETGWAVLVDERKPHPPITVELLQDSLRHIKNVWKQLASLLVYDGPYEKEVNDSIRAIQQLTYAKTGGIIAAATTSLPEVIGGKRNYDYRFVWMRDVALITGSIVQVDEVGEVEENFLSFMCGALGKNDQANLSPFYSVEKEVIASAEQLELGGYRNSRPVQIGNTASKQLQLDSDANILIAAKLVYDRFGKREHWEAVCKVANFLAENWKREDNGIWEEEVRKHYTTSKAYTARGLEFIAKYADSPAQAAYWKETASQIRKFVHDHCMTKQGAFAVYAGSEEVDIAAALFTPWSYTEPDSREMKATVQALETDYCRNHLYWRHLEEFDSKKEGAFLAGTFWMAHHYAIAGNLPKAKAIIEAGLAYQNDLGYFSEEAGINSGEMLGNFPQTFVHSSFICAVNGLKLAMAGKDSRAF</sequence>
<feature type="domain" description="Trehalase-like N-terminal" evidence="2">
    <location>
        <begin position="5"/>
        <end position="106"/>
    </location>
</feature>
<evidence type="ECO:0000313" key="4">
    <source>
        <dbReference type="Proteomes" id="UP001202180"/>
    </source>
</evidence>
<dbReference type="EMBL" id="JALPRF010000006">
    <property type="protein sequence ID" value="MCK8495155.1"/>
    <property type="molecule type" value="Genomic_DNA"/>
</dbReference>
<dbReference type="PANTHER" id="PTHR31616:SF0">
    <property type="entry name" value="GLUCAN 1,4-ALPHA-GLUCOSIDASE"/>
    <property type="match status" value="1"/>
</dbReference>
<organism evidence="3 4">
    <name type="scientific">Spirosoma liriopis</name>
    <dbReference type="NCBI Taxonomy" id="2937440"/>
    <lineage>
        <taxon>Bacteria</taxon>
        <taxon>Pseudomonadati</taxon>
        <taxon>Bacteroidota</taxon>
        <taxon>Cytophagia</taxon>
        <taxon>Cytophagales</taxon>
        <taxon>Cytophagaceae</taxon>
        <taxon>Spirosoma</taxon>
    </lineage>
</organism>
<dbReference type="InterPro" id="IPR011613">
    <property type="entry name" value="GH15-like"/>
</dbReference>
<dbReference type="SUPFAM" id="SSF48208">
    <property type="entry name" value="Six-hairpin glycosidases"/>
    <property type="match status" value="1"/>
</dbReference>
<name>A0ABT0HUG0_9BACT</name>
<dbReference type="PANTHER" id="PTHR31616">
    <property type="entry name" value="TREHALASE"/>
    <property type="match status" value="1"/>
</dbReference>
<protein>
    <submittedName>
        <fullName evidence="3">Glycoside hydrolase family 15 protein</fullName>
    </submittedName>
</protein>
<dbReference type="InterPro" id="IPR008928">
    <property type="entry name" value="6-hairpin_glycosidase_sf"/>
</dbReference>
<dbReference type="InterPro" id="IPR012341">
    <property type="entry name" value="6hp_glycosidase-like_sf"/>
</dbReference>
<dbReference type="GO" id="GO:0016787">
    <property type="term" value="F:hydrolase activity"/>
    <property type="evidence" value="ECO:0007669"/>
    <property type="project" value="UniProtKB-KW"/>
</dbReference>
<feature type="domain" description="GH15-like" evidence="1">
    <location>
        <begin position="217"/>
        <end position="514"/>
    </location>
</feature>
<dbReference type="RefSeq" id="WP_248479847.1">
    <property type="nucleotide sequence ID" value="NZ_JALPRF010000006.1"/>
</dbReference>
<evidence type="ECO:0000259" key="1">
    <source>
        <dbReference type="Pfam" id="PF00723"/>
    </source>
</evidence>